<evidence type="ECO:0000259" key="6">
    <source>
        <dbReference type="PROSITE" id="PS50893"/>
    </source>
</evidence>
<dbReference type="Proteomes" id="UP001165136">
    <property type="component" value="Unassembled WGS sequence"/>
</dbReference>
<feature type="transmembrane region" description="Helical" evidence="5">
    <location>
        <begin position="21"/>
        <end position="45"/>
    </location>
</feature>
<keyword evidence="2 5" id="KW-0812">Transmembrane</keyword>
<evidence type="ECO:0000256" key="4">
    <source>
        <dbReference type="ARBA" id="ARBA00023136"/>
    </source>
</evidence>
<dbReference type="PROSITE" id="PS50929">
    <property type="entry name" value="ABC_TM1F"/>
    <property type="match status" value="1"/>
</dbReference>
<dbReference type="InterPro" id="IPR011527">
    <property type="entry name" value="ABC1_TM_dom"/>
</dbReference>
<feature type="domain" description="ABC transmembrane type-1" evidence="7">
    <location>
        <begin position="27"/>
        <end position="303"/>
    </location>
</feature>
<dbReference type="PANTHER" id="PTHR43394:SF1">
    <property type="entry name" value="ATP-BINDING CASSETTE SUB-FAMILY B MEMBER 10, MITOCHONDRIAL"/>
    <property type="match status" value="1"/>
</dbReference>
<comment type="subcellular location">
    <subcellularLocation>
        <location evidence="1">Cell membrane</location>
        <topology evidence="1">Multi-pass membrane protein</topology>
    </subcellularLocation>
</comment>
<dbReference type="GO" id="GO:0005524">
    <property type="term" value="F:ATP binding"/>
    <property type="evidence" value="ECO:0007669"/>
    <property type="project" value="InterPro"/>
</dbReference>
<dbReference type="GO" id="GO:0016887">
    <property type="term" value="F:ATP hydrolysis activity"/>
    <property type="evidence" value="ECO:0007669"/>
    <property type="project" value="InterPro"/>
</dbReference>
<feature type="transmembrane region" description="Helical" evidence="5">
    <location>
        <begin position="57"/>
        <end position="78"/>
    </location>
</feature>
<evidence type="ECO:0000256" key="3">
    <source>
        <dbReference type="ARBA" id="ARBA00022989"/>
    </source>
</evidence>
<evidence type="ECO:0000256" key="1">
    <source>
        <dbReference type="ARBA" id="ARBA00004651"/>
    </source>
</evidence>
<organism evidence="8 9">
    <name type="scientific">Amycolatopsis taiwanensis</name>
    <dbReference type="NCBI Taxonomy" id="342230"/>
    <lineage>
        <taxon>Bacteria</taxon>
        <taxon>Bacillati</taxon>
        <taxon>Actinomycetota</taxon>
        <taxon>Actinomycetes</taxon>
        <taxon>Pseudonocardiales</taxon>
        <taxon>Pseudonocardiaceae</taxon>
        <taxon>Amycolatopsis</taxon>
    </lineage>
</organism>
<dbReference type="AlphaFoldDB" id="A0A9W6R0K7"/>
<dbReference type="InterPro" id="IPR003439">
    <property type="entry name" value="ABC_transporter-like_ATP-bd"/>
</dbReference>
<dbReference type="Pfam" id="PF00005">
    <property type="entry name" value="ABC_tran"/>
    <property type="match status" value="1"/>
</dbReference>
<dbReference type="Gene3D" id="1.20.1560.10">
    <property type="entry name" value="ABC transporter type 1, transmembrane domain"/>
    <property type="match status" value="1"/>
</dbReference>
<evidence type="ECO:0000256" key="2">
    <source>
        <dbReference type="ARBA" id="ARBA00022692"/>
    </source>
</evidence>
<keyword evidence="9" id="KW-1185">Reference proteome</keyword>
<evidence type="ECO:0000313" key="8">
    <source>
        <dbReference type="EMBL" id="GLY67384.1"/>
    </source>
</evidence>
<feature type="domain" description="ABC transporter" evidence="6">
    <location>
        <begin position="315"/>
        <end position="522"/>
    </location>
</feature>
<evidence type="ECO:0000256" key="5">
    <source>
        <dbReference type="SAM" id="Phobius"/>
    </source>
</evidence>
<dbReference type="SUPFAM" id="SSF52540">
    <property type="entry name" value="P-loop containing nucleoside triphosphate hydrolases"/>
    <property type="match status" value="1"/>
</dbReference>
<comment type="caution">
    <text evidence="8">The sequence shown here is derived from an EMBL/GenBank/DDBJ whole genome shotgun (WGS) entry which is preliminary data.</text>
</comment>
<dbReference type="InterPro" id="IPR039421">
    <property type="entry name" value="Type_1_exporter"/>
</dbReference>
<dbReference type="PANTHER" id="PTHR43394">
    <property type="entry name" value="ATP-DEPENDENT PERMEASE MDL1, MITOCHONDRIAL"/>
    <property type="match status" value="1"/>
</dbReference>
<dbReference type="GO" id="GO:0005886">
    <property type="term" value="C:plasma membrane"/>
    <property type="evidence" value="ECO:0007669"/>
    <property type="project" value="UniProtKB-SubCell"/>
</dbReference>
<dbReference type="InterPro" id="IPR017871">
    <property type="entry name" value="ABC_transporter-like_CS"/>
</dbReference>
<dbReference type="GO" id="GO:0015421">
    <property type="term" value="F:ABC-type oligopeptide transporter activity"/>
    <property type="evidence" value="ECO:0007669"/>
    <property type="project" value="TreeGrafter"/>
</dbReference>
<dbReference type="EMBL" id="BSTI01000008">
    <property type="protein sequence ID" value="GLY67384.1"/>
    <property type="molecule type" value="Genomic_DNA"/>
</dbReference>
<dbReference type="Pfam" id="PF00664">
    <property type="entry name" value="ABC_membrane"/>
    <property type="match status" value="1"/>
</dbReference>
<evidence type="ECO:0000259" key="7">
    <source>
        <dbReference type="PROSITE" id="PS50929"/>
    </source>
</evidence>
<dbReference type="InterPro" id="IPR036640">
    <property type="entry name" value="ABC1_TM_sf"/>
</dbReference>
<dbReference type="SUPFAM" id="SSF90123">
    <property type="entry name" value="ABC transporter transmembrane region"/>
    <property type="match status" value="1"/>
</dbReference>
<dbReference type="RefSeq" id="WP_285487781.1">
    <property type="nucleotide sequence ID" value="NZ_BSTI01000008.1"/>
</dbReference>
<dbReference type="PROSITE" id="PS50893">
    <property type="entry name" value="ABC_TRANSPORTER_2"/>
    <property type="match status" value="1"/>
</dbReference>
<sequence length="525" mass="55087">MRLPLELTPLRFLGAIARARLGLTVSACVLGVLALLPGAVLPLAIGDAVEAVGRGASLAGPIGLIVALGIAQAVFVAASMFTTHGMWIHGAATTQRTVARHTARLGASLRAQAATGDVMAISSSDIARIGNGLESVGRVVGAAIGFLVVGVALVTISPMLGAIALVGIPLAVLSIGKLVKPFQRRKAAQREQLTEVNALAADIVSGLRILRGIGGERRYSSRFRQASQRVRLAGNEVARTESWLAGAEVLMPGLVTVAITWLGARLAISGTITVGELVSFYAASAFLAWPVATATESMHAFVSALVSAKKVCHVLELRPLLDEPDSPVALPEGPLELFDPATGLTVVAGKLTVINAGPRAEALAERLAHFPRTDSASEHQVLVSGVPTDRVALAELRSRVVYAHNQDLWFSGTLRDQFVPPERAEAALWAADAADIIDGLPDGLDELIGERGREVSGGQRQRLSLARALALDADTLLLDEPTSAVDTHTEARITERIAALRRGKTTVVFSESPLWTSVADEVITC</sequence>
<reference evidence="8" key="1">
    <citation type="submission" date="2023-03" db="EMBL/GenBank/DDBJ databases">
        <title>Amycolatopsis taiwanensis NBRC 103393.</title>
        <authorList>
            <person name="Ichikawa N."/>
            <person name="Sato H."/>
            <person name="Tonouchi N."/>
        </authorList>
    </citation>
    <scope>NUCLEOTIDE SEQUENCE</scope>
    <source>
        <strain evidence="8">NBRC 103393</strain>
    </source>
</reference>
<accession>A0A9W6R0K7</accession>
<dbReference type="InterPro" id="IPR027417">
    <property type="entry name" value="P-loop_NTPase"/>
</dbReference>
<evidence type="ECO:0000313" key="9">
    <source>
        <dbReference type="Proteomes" id="UP001165136"/>
    </source>
</evidence>
<dbReference type="Gene3D" id="3.40.50.300">
    <property type="entry name" value="P-loop containing nucleotide triphosphate hydrolases"/>
    <property type="match status" value="1"/>
</dbReference>
<protein>
    <submittedName>
        <fullName evidence="8">Multidrug ABC transporter permease</fullName>
    </submittedName>
</protein>
<name>A0A9W6R0K7_9PSEU</name>
<gene>
    <name evidence="8" type="ORF">Atai01_40030</name>
</gene>
<dbReference type="CDD" id="cd07346">
    <property type="entry name" value="ABC_6TM_exporters"/>
    <property type="match status" value="1"/>
</dbReference>
<keyword evidence="4 5" id="KW-0472">Membrane</keyword>
<proteinExistence type="predicted"/>
<dbReference type="PROSITE" id="PS00211">
    <property type="entry name" value="ABC_TRANSPORTER_1"/>
    <property type="match status" value="1"/>
</dbReference>
<keyword evidence="3 5" id="KW-1133">Transmembrane helix</keyword>